<evidence type="ECO:0000313" key="2">
    <source>
        <dbReference type="EMBL" id="MBM7632075.1"/>
    </source>
</evidence>
<dbReference type="EMBL" id="JAFBEC010000003">
    <property type="protein sequence ID" value="MBM7632075.1"/>
    <property type="molecule type" value="Genomic_DNA"/>
</dbReference>
<evidence type="ECO:0000313" key="3">
    <source>
        <dbReference type="Proteomes" id="UP000741863"/>
    </source>
</evidence>
<sequence>MWLIQELGMRESHNAKYYQFIEDNLRRYENNEPMLMMNVNDISDDTSNLLDRWSEIKQQIKLMDGVEDRIELLKSYLNETTQSKSLKELLQLIENDRENLKKMNEDQKTIDALEELQQTITSLRKLHLV</sequence>
<protein>
    <submittedName>
        <fullName evidence="2">RND superfamily exporter protein</fullName>
    </submittedName>
</protein>
<dbReference type="Proteomes" id="UP000741863">
    <property type="component" value="Unassembled WGS sequence"/>
</dbReference>
<name>A0ABS2P9J9_9BACL</name>
<reference evidence="2 3" key="1">
    <citation type="submission" date="2021-01" db="EMBL/GenBank/DDBJ databases">
        <title>Genomic Encyclopedia of Type Strains, Phase IV (KMG-IV): sequencing the most valuable type-strain genomes for metagenomic binning, comparative biology and taxonomic classification.</title>
        <authorList>
            <person name="Goeker M."/>
        </authorList>
    </citation>
    <scope>NUCLEOTIDE SEQUENCE [LARGE SCALE GENOMIC DNA]</scope>
    <source>
        <strain evidence="2 3">DSM 25540</strain>
    </source>
</reference>
<keyword evidence="3" id="KW-1185">Reference proteome</keyword>
<gene>
    <name evidence="2" type="ORF">JOD17_001168</name>
</gene>
<dbReference type="RefSeq" id="WP_204696154.1">
    <property type="nucleotide sequence ID" value="NZ_JAFBEC010000003.1"/>
</dbReference>
<keyword evidence="1" id="KW-0175">Coiled coil</keyword>
<comment type="caution">
    <text evidence="2">The sequence shown here is derived from an EMBL/GenBank/DDBJ whole genome shotgun (WGS) entry which is preliminary data.</text>
</comment>
<organism evidence="2 3">
    <name type="scientific">Geomicrobium sediminis</name>
    <dbReference type="NCBI Taxonomy" id="1347788"/>
    <lineage>
        <taxon>Bacteria</taxon>
        <taxon>Bacillati</taxon>
        <taxon>Bacillota</taxon>
        <taxon>Bacilli</taxon>
        <taxon>Bacillales</taxon>
        <taxon>Geomicrobium</taxon>
    </lineage>
</organism>
<feature type="coiled-coil region" evidence="1">
    <location>
        <begin position="83"/>
        <end position="110"/>
    </location>
</feature>
<proteinExistence type="predicted"/>
<accession>A0ABS2P9J9</accession>
<evidence type="ECO:0000256" key="1">
    <source>
        <dbReference type="SAM" id="Coils"/>
    </source>
</evidence>